<dbReference type="RefSeq" id="WP_165192514.1">
    <property type="nucleotide sequence ID" value="NZ_CP106738.1"/>
</dbReference>
<dbReference type="Proteomes" id="UP001064087">
    <property type="component" value="Chromosome"/>
</dbReference>
<feature type="transmembrane region" description="Helical" evidence="1">
    <location>
        <begin position="180"/>
        <end position="198"/>
    </location>
</feature>
<keyword evidence="1" id="KW-0472">Membrane</keyword>
<feature type="transmembrane region" description="Helical" evidence="1">
    <location>
        <begin position="126"/>
        <end position="144"/>
    </location>
</feature>
<dbReference type="PANTHER" id="PTHR22911:SF135">
    <property type="entry name" value="BLR4310 PROTEIN"/>
    <property type="match status" value="1"/>
</dbReference>
<accession>A0ABY6DHS2</accession>
<protein>
    <submittedName>
        <fullName evidence="3">DMT family transporter</fullName>
    </submittedName>
</protein>
<organism evidence="3 4">
    <name type="scientific">Roseovarius pelagicus</name>
    <dbReference type="NCBI Taxonomy" id="2980108"/>
    <lineage>
        <taxon>Bacteria</taxon>
        <taxon>Pseudomonadati</taxon>
        <taxon>Pseudomonadota</taxon>
        <taxon>Alphaproteobacteria</taxon>
        <taxon>Rhodobacterales</taxon>
        <taxon>Roseobacteraceae</taxon>
        <taxon>Roseovarius</taxon>
    </lineage>
</organism>
<feature type="transmembrane region" description="Helical" evidence="1">
    <location>
        <begin position="265"/>
        <end position="282"/>
    </location>
</feature>
<evidence type="ECO:0000313" key="4">
    <source>
        <dbReference type="Proteomes" id="UP001064087"/>
    </source>
</evidence>
<feature type="transmembrane region" description="Helical" evidence="1">
    <location>
        <begin position="7"/>
        <end position="27"/>
    </location>
</feature>
<evidence type="ECO:0000313" key="3">
    <source>
        <dbReference type="EMBL" id="UXX83360.1"/>
    </source>
</evidence>
<feature type="transmembrane region" description="Helical" evidence="1">
    <location>
        <begin position="101"/>
        <end position="119"/>
    </location>
</feature>
<feature type="transmembrane region" description="Helical" evidence="1">
    <location>
        <begin position="77"/>
        <end position="95"/>
    </location>
</feature>
<feature type="transmembrane region" description="Helical" evidence="1">
    <location>
        <begin position="243"/>
        <end position="259"/>
    </location>
</feature>
<keyword evidence="1" id="KW-1133">Transmembrane helix</keyword>
<evidence type="ECO:0000259" key="2">
    <source>
        <dbReference type="Pfam" id="PF00892"/>
    </source>
</evidence>
<proteinExistence type="predicted"/>
<sequence length="294" mass="31108">MEWRDNLHGGVLMVFAMAGFAVEDYFIKLLSDAMPVGQLLAMLGTAGALIFGISAQVQGQSAFSRVAFSKPVMLRNVGELIAAVGYVTAIALTSLSSAAAILQATPLAVTLGAALFMGAAVGWRRWAAILIGFMGVLMIIRPGLEGFEPASLWAVMGVVGLAIRDLATRAAPANVSTMQMSCYAFAIMLPTGLLMLTLSGGAVTPEPRDWAILGGAMVFGVVGYYAIVGAMRIGDVAVVTPFRYSRLIFALLLGMLLLGERPDDWTLIGAAVIIASGLYTFVRERRLARRQKTG</sequence>
<keyword evidence="1" id="KW-0812">Transmembrane</keyword>
<dbReference type="Pfam" id="PF00892">
    <property type="entry name" value="EamA"/>
    <property type="match status" value="2"/>
</dbReference>
<dbReference type="InterPro" id="IPR037185">
    <property type="entry name" value="EmrE-like"/>
</dbReference>
<feature type="domain" description="EamA" evidence="2">
    <location>
        <begin position="10"/>
        <end position="140"/>
    </location>
</feature>
<feature type="domain" description="EamA" evidence="2">
    <location>
        <begin position="151"/>
        <end position="276"/>
    </location>
</feature>
<dbReference type="SUPFAM" id="SSF103481">
    <property type="entry name" value="Multidrug resistance efflux transporter EmrE"/>
    <property type="match status" value="2"/>
</dbReference>
<name>A0ABY6DHS2_9RHOB</name>
<evidence type="ECO:0000256" key="1">
    <source>
        <dbReference type="SAM" id="Phobius"/>
    </source>
</evidence>
<feature type="transmembrane region" description="Helical" evidence="1">
    <location>
        <begin position="210"/>
        <end position="231"/>
    </location>
</feature>
<dbReference type="InterPro" id="IPR000620">
    <property type="entry name" value="EamA_dom"/>
</dbReference>
<keyword evidence="4" id="KW-1185">Reference proteome</keyword>
<feature type="transmembrane region" description="Helical" evidence="1">
    <location>
        <begin position="150"/>
        <end position="168"/>
    </location>
</feature>
<gene>
    <name evidence="3" type="ORF">N7U68_01350</name>
</gene>
<reference evidence="3" key="1">
    <citation type="submission" date="2022-10" db="EMBL/GenBank/DDBJ databases">
        <title>Roseovarius pelagicus sp. nov., isolated from Arctic seawater.</title>
        <authorList>
            <person name="Hong Y.W."/>
            <person name="Hwang C.Y."/>
        </authorList>
    </citation>
    <scope>NUCLEOTIDE SEQUENCE</scope>
    <source>
        <strain evidence="3">HL-MP18</strain>
    </source>
</reference>
<dbReference type="PANTHER" id="PTHR22911">
    <property type="entry name" value="ACYL-MALONYL CONDENSING ENZYME-RELATED"/>
    <property type="match status" value="1"/>
</dbReference>
<feature type="transmembrane region" description="Helical" evidence="1">
    <location>
        <begin position="39"/>
        <end position="57"/>
    </location>
</feature>
<dbReference type="EMBL" id="CP106738">
    <property type="protein sequence ID" value="UXX83360.1"/>
    <property type="molecule type" value="Genomic_DNA"/>
</dbReference>